<dbReference type="InterPro" id="IPR006162">
    <property type="entry name" value="Ppantetheine_attach_site"/>
</dbReference>
<comment type="cofactor">
    <cofactor evidence="1">
        <name>pantetheine 4'-phosphate</name>
        <dbReference type="ChEBI" id="CHEBI:47942"/>
    </cofactor>
</comment>
<dbReference type="PANTHER" id="PTHR43775">
    <property type="entry name" value="FATTY ACID SYNTHASE"/>
    <property type="match status" value="1"/>
</dbReference>
<dbReference type="PROSITE" id="PS50075">
    <property type="entry name" value="CARRIER"/>
    <property type="match status" value="2"/>
</dbReference>
<feature type="domain" description="Carrier" evidence="9">
    <location>
        <begin position="2872"/>
        <end position="2947"/>
    </location>
</feature>
<organism evidence="12 13">
    <name type="scientific">Salinispora tropica (strain ATCC BAA-916 / DSM 44818 / JCM 13857 / NBRC 105044 / CNB-440)</name>
    <dbReference type="NCBI Taxonomy" id="369723"/>
    <lineage>
        <taxon>Bacteria</taxon>
        <taxon>Bacillati</taxon>
        <taxon>Actinomycetota</taxon>
        <taxon>Actinomycetes</taxon>
        <taxon>Micromonosporales</taxon>
        <taxon>Micromonosporaceae</taxon>
        <taxon>Salinispora</taxon>
    </lineage>
</organism>
<dbReference type="SUPFAM" id="SSF52151">
    <property type="entry name" value="FabD/lysophospholipase-like"/>
    <property type="match status" value="2"/>
</dbReference>
<dbReference type="FunFam" id="1.10.1200.10:FF:000007">
    <property type="entry name" value="Probable polyketide synthase pks17"/>
    <property type="match status" value="2"/>
</dbReference>
<evidence type="ECO:0000313" key="12">
    <source>
        <dbReference type="EMBL" id="ABP55222.1"/>
    </source>
</evidence>
<dbReference type="InterPro" id="IPR057326">
    <property type="entry name" value="KR_dom"/>
</dbReference>
<dbReference type="SMART" id="SM00827">
    <property type="entry name" value="PKS_AT"/>
    <property type="match status" value="2"/>
</dbReference>
<dbReference type="Pfam" id="PF00698">
    <property type="entry name" value="Acyl_transf_1"/>
    <property type="match status" value="2"/>
</dbReference>
<dbReference type="Gene3D" id="1.10.1200.10">
    <property type="entry name" value="ACP-like"/>
    <property type="match status" value="2"/>
</dbReference>
<dbReference type="GO" id="GO:0004315">
    <property type="term" value="F:3-oxoacyl-[acyl-carrier-protein] synthase activity"/>
    <property type="evidence" value="ECO:0007669"/>
    <property type="project" value="InterPro"/>
</dbReference>
<evidence type="ECO:0000256" key="4">
    <source>
        <dbReference type="ARBA" id="ARBA00022679"/>
    </source>
</evidence>
<dbReference type="SUPFAM" id="SSF47336">
    <property type="entry name" value="ACP-like"/>
    <property type="match status" value="2"/>
</dbReference>
<evidence type="ECO:0000256" key="7">
    <source>
        <dbReference type="ARBA" id="ARBA00023315"/>
    </source>
</evidence>
<gene>
    <name evidence="12" type="ordered locus">Strop_2780</name>
</gene>
<dbReference type="KEGG" id="stp:Strop_2780"/>
<dbReference type="InterPro" id="IPR014030">
    <property type="entry name" value="Ketoacyl_synth_N"/>
</dbReference>
<evidence type="ECO:0000256" key="8">
    <source>
        <dbReference type="SAM" id="MobiDB-lite"/>
    </source>
</evidence>
<dbReference type="InterPro" id="IPR050091">
    <property type="entry name" value="PKS_NRPS_Biosynth_Enz"/>
</dbReference>
<dbReference type="SUPFAM" id="SSF55048">
    <property type="entry name" value="Probable ACP-binding domain of malonyl-CoA ACP transacylase"/>
    <property type="match status" value="2"/>
</dbReference>
<keyword evidence="4" id="KW-0808">Transferase</keyword>
<dbReference type="InterPro" id="IPR041618">
    <property type="entry name" value="PKS_DE"/>
</dbReference>
<dbReference type="InterPro" id="IPR032821">
    <property type="entry name" value="PKS_assoc"/>
</dbReference>
<dbReference type="PROSITE" id="PS50175">
    <property type="entry name" value="ASP_PROT_RETROV"/>
    <property type="match status" value="1"/>
</dbReference>
<dbReference type="Proteomes" id="UP000000235">
    <property type="component" value="Chromosome"/>
</dbReference>
<dbReference type="InterPro" id="IPR036736">
    <property type="entry name" value="ACP-like_sf"/>
</dbReference>
<dbReference type="InterPro" id="IPR009081">
    <property type="entry name" value="PP-bd_ACP"/>
</dbReference>
<dbReference type="FunFam" id="3.40.47.10:FF:000019">
    <property type="entry name" value="Polyketide synthase type I"/>
    <property type="match status" value="2"/>
</dbReference>
<dbReference type="PROSITE" id="PS00606">
    <property type="entry name" value="KS3_1"/>
    <property type="match status" value="2"/>
</dbReference>
<dbReference type="STRING" id="369723.Strop_2780"/>
<dbReference type="Gene3D" id="3.40.50.720">
    <property type="entry name" value="NAD(P)-binding Rossmann-like Domain"/>
    <property type="match status" value="2"/>
</dbReference>
<dbReference type="InterPro" id="IPR036299">
    <property type="entry name" value="Polyketide_synth_docking_sf"/>
</dbReference>
<dbReference type="Pfam" id="PF02801">
    <property type="entry name" value="Ketoacyl-synt_C"/>
    <property type="match status" value="2"/>
</dbReference>
<keyword evidence="6" id="KW-0511">Multifunctional enzyme</keyword>
<feature type="compositionally biased region" description="Low complexity" evidence="8">
    <location>
        <begin position="2325"/>
        <end position="2345"/>
    </location>
</feature>
<dbReference type="SMART" id="SM00822">
    <property type="entry name" value="PKS_KR"/>
    <property type="match status" value="2"/>
</dbReference>
<dbReference type="CDD" id="cd08952">
    <property type="entry name" value="KR_1_SDR_x"/>
    <property type="match status" value="2"/>
</dbReference>
<dbReference type="SMART" id="SM00825">
    <property type="entry name" value="PKS_KS"/>
    <property type="match status" value="2"/>
</dbReference>
<dbReference type="EMBL" id="CP000667">
    <property type="protein sequence ID" value="ABP55222.1"/>
    <property type="molecule type" value="Genomic_DNA"/>
</dbReference>
<dbReference type="Gene3D" id="3.40.366.10">
    <property type="entry name" value="Malonyl-Coenzyme A Acyl Carrier Protein, domain 2"/>
    <property type="match status" value="2"/>
</dbReference>
<dbReference type="Pfam" id="PF08659">
    <property type="entry name" value="KR"/>
    <property type="match status" value="2"/>
</dbReference>
<evidence type="ECO:0000256" key="3">
    <source>
        <dbReference type="ARBA" id="ARBA00022553"/>
    </source>
</evidence>
<dbReference type="InterPro" id="IPR001995">
    <property type="entry name" value="Peptidase_A2_cat"/>
</dbReference>
<evidence type="ECO:0000259" key="10">
    <source>
        <dbReference type="PROSITE" id="PS50175"/>
    </source>
</evidence>
<dbReference type="SMART" id="SM01294">
    <property type="entry name" value="PKS_PP_betabranch"/>
    <property type="match status" value="2"/>
</dbReference>
<dbReference type="InterPro" id="IPR015083">
    <property type="entry name" value="NorB/c/GfsB-D-like_docking"/>
</dbReference>
<keyword evidence="2" id="KW-0596">Phosphopantetheine</keyword>
<dbReference type="InterPro" id="IPR014043">
    <property type="entry name" value="Acyl_transferase_dom"/>
</dbReference>
<dbReference type="Gene3D" id="3.40.47.10">
    <property type="match status" value="2"/>
</dbReference>
<dbReference type="Gene3D" id="3.30.70.3290">
    <property type="match status" value="2"/>
</dbReference>
<dbReference type="InterPro" id="IPR020841">
    <property type="entry name" value="PKS_Beta-ketoAc_synthase_dom"/>
</dbReference>
<name>A4X8M2_SALTO</name>
<dbReference type="PATRIC" id="fig|369723.5.peg.2866"/>
<sequence>MANDDKLRTFLKRATAELQQANRRLREVEDRDQEPIAIVGMGCRYPGGVRSPEDLWQLVLDGTDAISDFPTDRGWDVYGVYDPEPGKPGKSYTRHGGFLYDAADFDPGFFGMSPREAVETDPQQRLVLEASWEAFEHGGIDPVGLKGSTTGVFVGMMHHDYVDSTTSGSLVSGRVAYVLGLEGPAITVDTACSSSSVAVHLACQSLRREECGLALAGGVAVMATPQLFVEFSRQRALSPDGRCRSFGDGADGAAWSEGVGVLVLERLSDARRNGHRVYGVVRGSAVNQDGASNGLTAPNGPAQQRVIRAALANARLSVSDVDVVEAHGTGTTLGDPIEAQAIVATYGRDRDRPLWLGSVKSNIGHAQAAAGVAGVIKMVMAMRHGVLPRTLHVETPSRQVDWSAGDVRLLTESVEWPAVDRPRRAGVSSFGISGTNVHLIIEQASPVEDQAPVEDSATGPTPPVTLWPVSGRSLEGLAGQAGRVAGFCGGVGVRAVDVGLSLGVGRAGLEFRGVAVGREVSELSAGLEVVAAGGGVSGRVSSGRTAVLFSGQGAQWVGMGRELAGAFPVFAGALAEVCGVFGPLLGGDLREVMFVDGGGVLDRTGWAQPALFAVEVALFRLAESWGLVPDFVVGHSVGELVAAYVSGVWSLEDACRVVAARGGLMEGLPGGAMLAVGGSVGELELGGVDVAAVNGPRSVVVSGTEEEIAGLEGSLGVWTRRLRVSHAFHSRLMDPMVADFGRVVGGVRGRVGGVAVVSTVTGEVVTDEVLGSVGYWQGQVRGTVRFADAVATLVERGVTRFVEVGPDSVLTGLVAECVPEAAVVVGLQRRGGDQVRAFAAGMGRVWAAGVDLDWAAVHPGGRQVDLPTYAFQHQHYWLHDTGADKDVSTAGWRYRVMWRATNVPTGRHLTGDWWVVTPSALTDDPRAAAVADALTARGATVVRLTDAAPHDRDTPAGVVSLLGLDDTSDTLNAGLSAGVTGTVRLVHALAAADFTGRLWCLTTGAVAVDPYEDLPHAAQAGLWGLGTVLSLDYPGWWGGLADVPADWTPDILDRLVDVLTDGGEDQVALRNGGVLARRMVHWPVSGTPDRRWRPTGTVLVTGGTGGIGTHLSEWLLDQGADRVVLASRRGPAALGAADLAARLPAVQVVACDVTDRDAVATLLDGIGDDLTAVFHAAGVLRDAAPLDETDLDAFADVCRAKVLGATHLDALLADRPLDAFVLFASGAAVWGSAGQAAYGTGNAWLDALAHQRRRQGRTATSIAWGTWGGGGMVDDQATEQLLRQGTPPMEPRLALGALQQVLDHDESHLVVADIDWARFAPIYTLARPRPLLAALPEANPSVVATAPAPPRETSVLADLPDADRLPYLLDTVRTHVAVVLGYDASTTVDVQRPFRELGFDSLTAVELRNAVGEAVGLRLPATMVYDHPTPAVLARHLYDELVGTAAAPTVTSTTAGFAPDEPIAIIGMGCRYPGGVRSPEDLWQLVATGTDAISAFPVDRGWDADALFDADPDQPGTSYVRSGGFVYDAAKFDAEFFGISPREAIAMDPQQRLMLEVTWEACERAGLNPEALRGSSVGVFVGSGAQDYGDLLGLAPAESEAYLSTGTSASVISGRLSYAFGFEGPSMTIDTACSSSLVALHLASQALRAGECATAIASGVLVMSNPTPFVAFSRQRGLAPDGRCKSFSDDADGTGWSEGVGVLVLERLSDARRNGHRVYGVVRGSAVNQDGASNGLTAPNGPAQQRVIRAALANARLSVSDVDVVEAHGTGTTLGDPIEAQAIVATYGRDRDRPLWLGSVKSNIGHTQAAAGVAGVIKMVMAMRHGVLPRTLHVETPSRQVDWSAGDVRLLTESVEWPAVDRPRRAGVSSFGISGTNAHVVLEQAPLVGDEESVGLVEVVDPPVVLWPVSGRSLEGLAGQAGRVAGFCGGVGVRAVDVGLSLGVGRAGLEFRGVAVGREVSELSAGLEVVAAGGGVSGRVSSGRTAVLFSGQGAQWVGMGRELAGAFPVFAGALAEVCGVFGPLLGGDLREVMFVDGGGVLDRTGWAQPALFAVEVALFRLAESWGLVPDFVVGHSVGELVAAYVSGVWSLEDACRVVAARGGLMEGLPGGAMLAVGGSVGELELGGVDVAAVNGPRSVVVSGTEEEIAGLEGSLGVWTRRLRVSHAFHSRLMDPMVADFGRVVGGVRGRVGGVAVVSTVTGEVVTDEVLGSVGYWQGQVRGTVRFADAVATLVERGVTRFVEVGPDSVLTGLVAECVPEAAVVVGLQRRGGDQVRAFAAGMGRVWAAGVDLDWAAVHPGGRQVDLPTYAFQHQHYWIEPDRTDGTATDGTATDGTATDGTATDGTDGGFWDAVERADVDALADGLGVAPDVVDEVLPGLAAWRSRHRDASTLDGWRYRVVWRSTDLPVGGELSGAWWVVVPVTLAGDARVRAVIEGLAARGAEVVMVVGVDLPVGDIPAGVVSLLALDDSRDDTGVGLSAGVVDTVRLIQALAVTGRMGRVWCVTSGGVAIDRFEPVIDLAQGALWGLGTVLSLDYPDWWGGLVDLPVDWTDAHVERFVDVLADGGEDQVAVRTVGVLARRMVRWPAVGTSERRWRPSGTVLVTGGTGGVGEHVTEWLLAGGADRVVLASRRGLDAPGAADLVARHRGVDVVVCDVADRDAVAALLADLGDDLTAVFHAAGVLRPEVPLGETGLDDFADVCRAKVLGAVHLDALLADRPLEAFVLFSSGAAVWGSAGQAGYATANAYLDALAHRRRTRGVVATSVAWGSWGGGGMAGGEVGAHLRRQGTPPMDPGLAVQALRQALDHDESHLVVADIDWARFAPIYTLARPRPLLTALPDAHPESEPATPVAATADLAGQLAAMPTPDRLDTILALVRDQVAAVLGYASDADVEPERAFKEAGFDSLTAVELRNRLATETALRLPATLVFDHPTPIELARHLLTELAPADAGGVTLLNDLDRLQATLSTLDTDAVAALDESIRAGVGERLKALLATWTADQRPAEVVSVTEDLDTASDDDLFEFIDSKFGTS</sequence>
<dbReference type="Pfam" id="PF08990">
    <property type="entry name" value="Docking"/>
    <property type="match status" value="1"/>
</dbReference>
<dbReference type="GO" id="GO:0033068">
    <property type="term" value="P:macrolide biosynthetic process"/>
    <property type="evidence" value="ECO:0007669"/>
    <property type="project" value="UniProtKB-ARBA"/>
</dbReference>
<dbReference type="InterPro" id="IPR018201">
    <property type="entry name" value="Ketoacyl_synth_AS"/>
</dbReference>
<dbReference type="InterPro" id="IPR001227">
    <property type="entry name" value="Ac_transferase_dom_sf"/>
</dbReference>
<dbReference type="GO" id="GO:0031177">
    <property type="term" value="F:phosphopantetheine binding"/>
    <property type="evidence" value="ECO:0007669"/>
    <property type="project" value="InterPro"/>
</dbReference>
<feature type="domain" description="Ketosynthase family 3 (KS3)" evidence="11">
    <location>
        <begin position="1460"/>
        <end position="1884"/>
    </location>
</feature>
<dbReference type="InterPro" id="IPR014031">
    <property type="entry name" value="Ketoacyl_synth_C"/>
</dbReference>
<dbReference type="CDD" id="cd00833">
    <property type="entry name" value="PKS"/>
    <property type="match status" value="2"/>
</dbReference>
<evidence type="ECO:0000256" key="6">
    <source>
        <dbReference type="ARBA" id="ARBA00023268"/>
    </source>
</evidence>
<dbReference type="GO" id="GO:0006633">
    <property type="term" value="P:fatty acid biosynthetic process"/>
    <property type="evidence" value="ECO:0007669"/>
    <property type="project" value="InterPro"/>
</dbReference>
<evidence type="ECO:0000313" key="13">
    <source>
        <dbReference type="Proteomes" id="UP000000235"/>
    </source>
</evidence>
<keyword evidence="13" id="KW-1185">Reference proteome</keyword>
<dbReference type="SUPFAM" id="SSF51735">
    <property type="entry name" value="NAD(P)-binding Rossmann-fold domains"/>
    <property type="match status" value="4"/>
</dbReference>
<dbReference type="InterPro" id="IPR016039">
    <property type="entry name" value="Thiolase-like"/>
</dbReference>
<dbReference type="InterPro" id="IPR016035">
    <property type="entry name" value="Acyl_Trfase/lysoPLipase"/>
</dbReference>
<evidence type="ECO:0000256" key="1">
    <source>
        <dbReference type="ARBA" id="ARBA00001957"/>
    </source>
</evidence>
<evidence type="ECO:0000256" key="5">
    <source>
        <dbReference type="ARBA" id="ARBA00023194"/>
    </source>
</evidence>
<dbReference type="RefSeq" id="WP_012014003.1">
    <property type="nucleotide sequence ID" value="NC_009380.1"/>
</dbReference>
<feature type="domain" description="Ketosynthase family 3 (KS3)" evidence="11">
    <location>
        <begin position="33"/>
        <end position="443"/>
    </location>
</feature>
<dbReference type="Pfam" id="PF18369">
    <property type="entry name" value="PKS_DE"/>
    <property type="match status" value="1"/>
</dbReference>
<feature type="domain" description="Peptidase A2" evidence="10">
    <location>
        <begin position="1112"/>
        <end position="1167"/>
    </location>
</feature>
<dbReference type="SUPFAM" id="SSF101173">
    <property type="entry name" value="Docking domain B of the erythromycin polyketide synthase (DEBS)"/>
    <property type="match status" value="1"/>
</dbReference>
<dbReference type="eggNOG" id="COG3321">
    <property type="taxonomic scope" value="Bacteria"/>
</dbReference>
<dbReference type="InterPro" id="IPR036291">
    <property type="entry name" value="NAD(P)-bd_dom_sf"/>
</dbReference>
<dbReference type="InterPro" id="IPR013968">
    <property type="entry name" value="PKS_KR"/>
</dbReference>
<dbReference type="SMART" id="SM00823">
    <property type="entry name" value="PKS_PP"/>
    <property type="match status" value="2"/>
</dbReference>
<dbReference type="PROSITE" id="PS00012">
    <property type="entry name" value="PHOSPHOPANTETHEINE"/>
    <property type="match status" value="2"/>
</dbReference>
<reference evidence="13" key="1">
    <citation type="journal article" date="2007" name="Proc. Natl. Acad. Sci. U.S.A.">
        <title>Genome sequencing reveals complex secondary metabolome in the marine actinomycete Salinispora tropica.</title>
        <authorList>
            <person name="Udwary D.W."/>
            <person name="Zeigler L."/>
            <person name="Asolkar R.N."/>
            <person name="Singan V."/>
            <person name="Lapidus A."/>
            <person name="Fenical W."/>
            <person name="Jensen P.R."/>
            <person name="Moore B.S."/>
        </authorList>
    </citation>
    <scope>NUCLEOTIDE SEQUENCE [LARGE SCALE GENOMIC DNA]</scope>
    <source>
        <strain evidence="13">ATCC BAA-916 / DSM 44818 / CNB-440</strain>
    </source>
</reference>
<proteinExistence type="predicted"/>
<feature type="domain" description="Carrier" evidence="9">
    <location>
        <begin position="1366"/>
        <end position="1441"/>
    </location>
</feature>
<dbReference type="PANTHER" id="PTHR43775:SF51">
    <property type="entry name" value="INACTIVE PHENOLPHTHIOCEROL SYNTHESIS POLYKETIDE SYNTHASE TYPE I PKS1-RELATED"/>
    <property type="match status" value="1"/>
</dbReference>
<accession>A4X8M2</accession>
<evidence type="ECO:0000259" key="11">
    <source>
        <dbReference type="PROSITE" id="PS52004"/>
    </source>
</evidence>
<dbReference type="GO" id="GO:0004190">
    <property type="term" value="F:aspartic-type endopeptidase activity"/>
    <property type="evidence" value="ECO:0007669"/>
    <property type="project" value="InterPro"/>
</dbReference>
<keyword evidence="3" id="KW-0597">Phosphoprotein</keyword>
<dbReference type="SUPFAM" id="SSF53901">
    <property type="entry name" value="Thiolase-like"/>
    <property type="match status" value="2"/>
</dbReference>
<dbReference type="InterPro" id="IPR020806">
    <property type="entry name" value="PKS_PP-bd"/>
</dbReference>
<dbReference type="GO" id="GO:0004312">
    <property type="term" value="F:fatty acid synthase activity"/>
    <property type="evidence" value="ECO:0007669"/>
    <property type="project" value="TreeGrafter"/>
</dbReference>
<evidence type="ECO:0000256" key="2">
    <source>
        <dbReference type="ARBA" id="ARBA00022450"/>
    </source>
</evidence>
<dbReference type="HOGENOM" id="CLU_000022_35_8_11"/>
<keyword evidence="7" id="KW-0012">Acyltransferase</keyword>
<dbReference type="Pfam" id="PF00109">
    <property type="entry name" value="ketoacyl-synt"/>
    <property type="match status" value="2"/>
</dbReference>
<feature type="region of interest" description="Disordered" evidence="8">
    <location>
        <begin position="2321"/>
        <end position="2347"/>
    </location>
</feature>
<dbReference type="Pfam" id="PF00550">
    <property type="entry name" value="PP-binding"/>
    <property type="match status" value="2"/>
</dbReference>
<dbReference type="Pfam" id="PF16197">
    <property type="entry name" value="KAsynt_C_assoc"/>
    <property type="match status" value="2"/>
</dbReference>
<evidence type="ECO:0000259" key="9">
    <source>
        <dbReference type="PROSITE" id="PS50075"/>
    </source>
</evidence>
<dbReference type="InterPro" id="IPR016036">
    <property type="entry name" value="Malonyl_transacylase_ACP-bd"/>
</dbReference>
<protein>
    <submittedName>
        <fullName evidence="12">Beta-ketoacyl synthase</fullName>
    </submittedName>
</protein>
<dbReference type="PROSITE" id="PS52004">
    <property type="entry name" value="KS3_2"/>
    <property type="match status" value="2"/>
</dbReference>
<keyword evidence="5" id="KW-0045">Antibiotic biosynthesis</keyword>
<dbReference type="GO" id="GO:0006508">
    <property type="term" value="P:proteolysis"/>
    <property type="evidence" value="ECO:0007669"/>
    <property type="project" value="InterPro"/>
</dbReference>
<dbReference type="NCBIfam" id="NF045894">
    <property type="entry name" value="PKS_plus_SDR"/>
    <property type="match status" value="1"/>
</dbReference>